<organism evidence="3 4">
    <name type="scientific">Amylibacter marinus</name>
    <dbReference type="NCBI Taxonomy" id="1475483"/>
    <lineage>
        <taxon>Bacteria</taxon>
        <taxon>Pseudomonadati</taxon>
        <taxon>Pseudomonadota</taxon>
        <taxon>Alphaproteobacteria</taxon>
        <taxon>Rhodobacterales</taxon>
        <taxon>Paracoccaceae</taxon>
        <taxon>Amylibacter</taxon>
    </lineage>
</organism>
<evidence type="ECO:0000256" key="1">
    <source>
        <dbReference type="ARBA" id="ARBA00022748"/>
    </source>
</evidence>
<dbReference type="InterPro" id="IPR011990">
    <property type="entry name" value="TPR-like_helical_dom_sf"/>
</dbReference>
<gene>
    <name evidence="3" type="ORF">GCM10007939_11110</name>
</gene>
<feature type="transmembrane region" description="Helical" evidence="2">
    <location>
        <begin position="93"/>
        <end position="113"/>
    </location>
</feature>
<dbReference type="Proteomes" id="UP001156694">
    <property type="component" value="Unassembled WGS sequence"/>
</dbReference>
<name>A0ABQ5VUR0_9RHOB</name>
<keyword evidence="2" id="KW-0812">Transmembrane</keyword>
<proteinExistence type="predicted"/>
<dbReference type="InterPro" id="IPR017560">
    <property type="entry name" value="Cyt_c_biogenesis_CcmI"/>
</dbReference>
<sequence length="401" mass="42838">MIWFIGIAATLAAAWIIARPLLGAAADQGTGADDPDLQVYKAQMRELDSDLARGIINQDDAETTRLEIARRILAADKRAGAQRRDPSVHAHGLTAGFIFVICLVGVLGIYAQLGRADLPDRPLALRLSEAQALRAQRPSQEVIEAQVVKSQIDADPDYLALVEKLRGAATERPEDLQGQRLLALHEARLGNYSAARVAQQQVLALLGSGATAQDYSDAAEYMIMATNGYVSPQAEEMLGQVLRLDSVDGRARYYSGLAMAQNGRPDVGYRLWLGLLNEGPADAPWIAPIQARIADMARAAGVAPPTAEMPGPSAADIEAAGQMSAEDRQEMVRGMVGGLAARLASQGGSVDEWARLIRALGVLGETTRANEIWQEAQDVFAEDTQALAKLLAAAQSAEVAR</sequence>
<evidence type="ECO:0000313" key="4">
    <source>
        <dbReference type="Proteomes" id="UP001156694"/>
    </source>
</evidence>
<evidence type="ECO:0000256" key="2">
    <source>
        <dbReference type="SAM" id="Phobius"/>
    </source>
</evidence>
<protein>
    <submittedName>
        <fullName evidence="3">C-type cytochrome biogenesis protein CcmI</fullName>
    </submittedName>
</protein>
<keyword evidence="4" id="KW-1185">Reference proteome</keyword>
<accession>A0ABQ5VUR0</accession>
<dbReference type="RefSeq" id="WP_284376818.1">
    <property type="nucleotide sequence ID" value="NZ_BSNN01000002.1"/>
</dbReference>
<dbReference type="Gene3D" id="1.25.40.10">
    <property type="entry name" value="Tetratricopeptide repeat domain"/>
    <property type="match status" value="1"/>
</dbReference>
<keyword evidence="2" id="KW-1133">Transmembrane helix</keyword>
<comment type="caution">
    <text evidence="3">The sequence shown here is derived from an EMBL/GenBank/DDBJ whole genome shotgun (WGS) entry which is preliminary data.</text>
</comment>
<evidence type="ECO:0000313" key="3">
    <source>
        <dbReference type="EMBL" id="GLQ34828.1"/>
    </source>
</evidence>
<keyword evidence="1" id="KW-0201">Cytochrome c-type biogenesis</keyword>
<dbReference type="NCBIfam" id="TIGR03142">
    <property type="entry name" value="cytochro_ccmI"/>
    <property type="match status" value="1"/>
</dbReference>
<dbReference type="EMBL" id="BSNN01000002">
    <property type="protein sequence ID" value="GLQ34828.1"/>
    <property type="molecule type" value="Genomic_DNA"/>
</dbReference>
<keyword evidence="2" id="KW-0472">Membrane</keyword>
<reference evidence="4" key="1">
    <citation type="journal article" date="2019" name="Int. J. Syst. Evol. Microbiol.">
        <title>The Global Catalogue of Microorganisms (GCM) 10K type strain sequencing project: providing services to taxonomists for standard genome sequencing and annotation.</title>
        <authorList>
            <consortium name="The Broad Institute Genomics Platform"/>
            <consortium name="The Broad Institute Genome Sequencing Center for Infectious Disease"/>
            <person name="Wu L."/>
            <person name="Ma J."/>
        </authorList>
    </citation>
    <scope>NUCLEOTIDE SEQUENCE [LARGE SCALE GENOMIC DNA]</scope>
    <source>
        <strain evidence="4">NBRC 110140</strain>
    </source>
</reference>